<dbReference type="Gene3D" id="3.30.300.30">
    <property type="match status" value="1"/>
</dbReference>
<dbReference type="SUPFAM" id="SSF56801">
    <property type="entry name" value="Acetyl-CoA synthetase-like"/>
    <property type="match status" value="1"/>
</dbReference>
<dbReference type="GO" id="GO:0016878">
    <property type="term" value="F:acid-thiol ligase activity"/>
    <property type="evidence" value="ECO:0007669"/>
    <property type="project" value="UniProtKB-ARBA"/>
</dbReference>
<dbReference type="InterPro" id="IPR000873">
    <property type="entry name" value="AMP-dep_synth/lig_dom"/>
</dbReference>
<sequence length="524" mass="56744">MTAAPAPRFVDDRLAHWAEANPDGECLTYLGRTWSWAEWHDRVRRNAGGLQALGIGRGDVVAFLDRNHPACVETTLAAGSLGAANAIINWRLAGDEVDYAVNDSGARVLVVGAELAPLVERLRDRLPRVERVLVVTPDGGDGDEYEAWLAASTPVGRGSEVDPDDPCLVMYSSGTTGHPKGVLLSHTNMVEHTLNAHDGWEFEPGDKNMVSMPLFHVGGSSYILFGLHDGVPSVMTRDPDGPSLAAAILAGANRTFLVPAVLAQVLQAGPEAVALFGRLKTYTYGAAPMPLPLLRAAMEAWPDTEFIQVYGLTEVAGVATHLMPEAHRDAAHPERLQSAGQPIPGVEVRVVDPASLEDVPAGEHGEIWLRTRQLMRGFLGKPEETARVVTEDGWFRTGDIGRVDEGGFVFIEDRLKDMIISGGENIYSPEIERVLAEHPAVMEVAVIGVPDDRWGEVVKAVVALKPGAAATSEELIAHCREHLGHFKCPRSVDVLEALPRNPTGKILKRELRAPYWQGHDRAVV</sequence>
<evidence type="ECO:0000259" key="4">
    <source>
        <dbReference type="Pfam" id="PF13193"/>
    </source>
</evidence>
<dbReference type="InterPro" id="IPR042099">
    <property type="entry name" value="ANL_N_sf"/>
</dbReference>
<dbReference type="InterPro" id="IPR045851">
    <property type="entry name" value="AMP-bd_C_sf"/>
</dbReference>
<dbReference type="NCBIfam" id="NF004837">
    <property type="entry name" value="PRK06187.1"/>
    <property type="match status" value="1"/>
</dbReference>
<gene>
    <name evidence="5" type="ORF">BJZ21_000826</name>
</gene>
<dbReference type="AlphaFoldDB" id="A0A7Y9E3V2"/>
<organism evidence="5 6">
    <name type="scientific">Nocardioides panaciterrulae</name>
    <dbReference type="NCBI Taxonomy" id="661492"/>
    <lineage>
        <taxon>Bacteria</taxon>
        <taxon>Bacillati</taxon>
        <taxon>Actinomycetota</taxon>
        <taxon>Actinomycetes</taxon>
        <taxon>Propionibacteriales</taxon>
        <taxon>Nocardioidaceae</taxon>
        <taxon>Nocardioides</taxon>
    </lineage>
</organism>
<keyword evidence="6" id="KW-1185">Reference proteome</keyword>
<feature type="domain" description="AMP-binding enzyme C-terminal" evidence="4">
    <location>
        <begin position="430"/>
        <end position="505"/>
    </location>
</feature>
<proteinExistence type="inferred from homology"/>
<dbReference type="InterPro" id="IPR020845">
    <property type="entry name" value="AMP-binding_CS"/>
</dbReference>
<dbReference type="PANTHER" id="PTHR43767:SF1">
    <property type="entry name" value="NONRIBOSOMAL PEPTIDE SYNTHASE PES1 (EUROFUNG)-RELATED"/>
    <property type="match status" value="1"/>
</dbReference>
<evidence type="ECO:0000313" key="5">
    <source>
        <dbReference type="EMBL" id="NYD40743.1"/>
    </source>
</evidence>
<comment type="similarity">
    <text evidence="1">Belongs to the ATP-dependent AMP-binding enzyme family.</text>
</comment>
<dbReference type="PANTHER" id="PTHR43767">
    <property type="entry name" value="LONG-CHAIN-FATTY-ACID--COA LIGASE"/>
    <property type="match status" value="1"/>
</dbReference>
<evidence type="ECO:0000256" key="2">
    <source>
        <dbReference type="ARBA" id="ARBA00022598"/>
    </source>
</evidence>
<evidence type="ECO:0000313" key="6">
    <source>
        <dbReference type="Proteomes" id="UP000535511"/>
    </source>
</evidence>
<dbReference type="PROSITE" id="PS00455">
    <property type="entry name" value="AMP_BINDING"/>
    <property type="match status" value="1"/>
</dbReference>
<dbReference type="RefSeq" id="WP_179662582.1">
    <property type="nucleotide sequence ID" value="NZ_JACCBG010000001.1"/>
</dbReference>
<dbReference type="Pfam" id="PF00501">
    <property type="entry name" value="AMP-binding"/>
    <property type="match status" value="1"/>
</dbReference>
<dbReference type="InterPro" id="IPR050237">
    <property type="entry name" value="ATP-dep_AMP-bd_enzyme"/>
</dbReference>
<dbReference type="Proteomes" id="UP000535511">
    <property type="component" value="Unassembled WGS sequence"/>
</dbReference>
<dbReference type="Gene3D" id="3.40.50.12780">
    <property type="entry name" value="N-terminal domain of ligase-like"/>
    <property type="match status" value="1"/>
</dbReference>
<name>A0A7Y9E3V2_9ACTN</name>
<accession>A0A7Y9E3V2</accession>
<comment type="caution">
    <text evidence="5">The sequence shown here is derived from an EMBL/GenBank/DDBJ whole genome shotgun (WGS) entry which is preliminary data.</text>
</comment>
<evidence type="ECO:0000256" key="1">
    <source>
        <dbReference type="ARBA" id="ARBA00006432"/>
    </source>
</evidence>
<evidence type="ECO:0000259" key="3">
    <source>
        <dbReference type="Pfam" id="PF00501"/>
    </source>
</evidence>
<dbReference type="Pfam" id="PF13193">
    <property type="entry name" value="AMP-binding_C"/>
    <property type="match status" value="1"/>
</dbReference>
<dbReference type="FunFam" id="3.30.300.30:FF:000008">
    <property type="entry name" value="2,3-dihydroxybenzoate-AMP ligase"/>
    <property type="match status" value="1"/>
</dbReference>
<protein>
    <submittedName>
        <fullName evidence="5">Acyl-CoA synthetase (AMP-forming)/AMP-acid ligase II</fullName>
    </submittedName>
</protein>
<keyword evidence="2 5" id="KW-0436">Ligase</keyword>
<dbReference type="EMBL" id="JACCBG010000001">
    <property type="protein sequence ID" value="NYD40743.1"/>
    <property type="molecule type" value="Genomic_DNA"/>
</dbReference>
<feature type="domain" description="AMP-dependent synthetase/ligase" evidence="3">
    <location>
        <begin position="15"/>
        <end position="379"/>
    </location>
</feature>
<dbReference type="InterPro" id="IPR025110">
    <property type="entry name" value="AMP-bd_C"/>
</dbReference>
<reference evidence="5 6" key="1">
    <citation type="submission" date="2020-07" db="EMBL/GenBank/DDBJ databases">
        <title>Sequencing the genomes of 1000 actinobacteria strains.</title>
        <authorList>
            <person name="Klenk H.-P."/>
        </authorList>
    </citation>
    <scope>NUCLEOTIDE SEQUENCE [LARGE SCALE GENOMIC DNA]</scope>
    <source>
        <strain evidence="5 6">DSM 21350</strain>
    </source>
</reference>